<name>A0A1D1XRF2_9ARAE</name>
<dbReference type="Pfam" id="PF11961">
    <property type="entry name" value="DUF3475"/>
    <property type="match status" value="1"/>
</dbReference>
<dbReference type="InterPro" id="IPR007700">
    <property type="entry name" value="DUF668"/>
</dbReference>
<gene>
    <name evidence="4" type="primary">HPPD</name>
    <name evidence="4" type="ORF">g.58100</name>
</gene>
<keyword evidence="4" id="KW-0670">Pyruvate</keyword>
<dbReference type="GO" id="GO:0051213">
    <property type="term" value="F:dioxygenase activity"/>
    <property type="evidence" value="ECO:0007669"/>
    <property type="project" value="UniProtKB-KW"/>
</dbReference>
<feature type="domain" description="DUF3475" evidence="3">
    <location>
        <begin position="111"/>
        <end position="167"/>
    </location>
</feature>
<feature type="region of interest" description="Disordered" evidence="1">
    <location>
        <begin position="550"/>
        <end position="569"/>
    </location>
</feature>
<protein>
    <submittedName>
        <fullName evidence="4">4-hydroxyphenylpyruvate dioxygenase</fullName>
    </submittedName>
</protein>
<dbReference type="EMBL" id="GDJX01022980">
    <property type="protein sequence ID" value="JAT44956.1"/>
    <property type="molecule type" value="Transcribed_RNA"/>
</dbReference>
<proteinExistence type="predicted"/>
<organism evidence="4">
    <name type="scientific">Anthurium amnicola</name>
    <dbReference type="NCBI Taxonomy" id="1678845"/>
    <lineage>
        <taxon>Eukaryota</taxon>
        <taxon>Viridiplantae</taxon>
        <taxon>Streptophyta</taxon>
        <taxon>Embryophyta</taxon>
        <taxon>Tracheophyta</taxon>
        <taxon>Spermatophyta</taxon>
        <taxon>Magnoliopsida</taxon>
        <taxon>Liliopsida</taxon>
        <taxon>Araceae</taxon>
        <taxon>Pothoideae</taxon>
        <taxon>Potheae</taxon>
        <taxon>Anthurium</taxon>
    </lineage>
</organism>
<dbReference type="InterPro" id="IPR021864">
    <property type="entry name" value="DUF3475"/>
</dbReference>
<dbReference type="GO" id="GO:0045927">
    <property type="term" value="P:positive regulation of growth"/>
    <property type="evidence" value="ECO:0007669"/>
    <property type="project" value="InterPro"/>
</dbReference>
<evidence type="ECO:0000259" key="2">
    <source>
        <dbReference type="Pfam" id="PF05003"/>
    </source>
</evidence>
<keyword evidence="4" id="KW-0223">Dioxygenase</keyword>
<accession>A0A1D1XRF2</accession>
<dbReference type="AlphaFoldDB" id="A0A1D1XRF2"/>
<reference evidence="4" key="1">
    <citation type="submission" date="2015-07" db="EMBL/GenBank/DDBJ databases">
        <title>Transcriptome Assembly of Anthurium amnicola.</title>
        <authorList>
            <person name="Suzuki J."/>
        </authorList>
    </citation>
    <scope>NUCLEOTIDE SEQUENCE</scope>
</reference>
<feature type="domain" description="DUF668" evidence="2">
    <location>
        <begin position="329"/>
        <end position="414"/>
    </location>
</feature>
<dbReference type="PANTHER" id="PTHR31730:SF37">
    <property type="entry name" value="OS06G0716000 PROTEIN"/>
    <property type="match status" value="1"/>
</dbReference>
<sequence length="602" mass="67640">MGCVCSSGPGKVDDGDALSFSNMVVADDDAGFCARRRKATKAHKESDAGKMSHDNTGASEIPEASSILGRAGIVGLQKAVEALDTLGSSMSLNAGSGFVYGMMHRGNKISILAFEVANTIAKGASLMRSLSEENVQLLKNEILQSDGVQLLVSSDIQELLSIVAADKREEFDVFSKEVVRFGDLCKDPQWHNLARYFQKLDSDPTPQQQLKDESETIMQHLMNLTQYTSELYHELNALDRFEQDYHRKLQEEESLPTSRGENLTILHRELKHQRKFVKSLKKKSLWSRNLEEVVEKLVDIVTFLHKEIFEAFGHTGMNVNCKPDHASQRLGTSGLALHYANIINQIDNVVSRPISIPPNTRDTLYHGLPASVKAALRARLQSFDVKEELTIALIKNEMQKILQWLIPMADSTIKAHQGFGWVGEWANMSTELNKRSVQQYNVIHIQTLHHADKEKTEEWILQLAVWLHHLVSQVKNRGFGLKTMKSIRHPSRKTTHSSFDTKQGPSLVCSDKNLLIFQLSEEEREMLDSVSSKRLVLGRSKSHGCITRNEKKGRRWLRSSGSSPAREPGTGLQFCIRRTKVLDVLDGLDILEPSFPISSFYA</sequence>
<dbReference type="Pfam" id="PF05003">
    <property type="entry name" value="DUF668"/>
    <property type="match status" value="1"/>
</dbReference>
<evidence type="ECO:0000313" key="4">
    <source>
        <dbReference type="EMBL" id="JAT44956.1"/>
    </source>
</evidence>
<keyword evidence="4" id="KW-0560">Oxidoreductase</keyword>
<dbReference type="PANTHER" id="PTHR31730">
    <property type="entry name" value="OS01G0873900 PROTEIN"/>
    <property type="match status" value="1"/>
</dbReference>
<evidence type="ECO:0000256" key="1">
    <source>
        <dbReference type="SAM" id="MobiDB-lite"/>
    </source>
</evidence>
<dbReference type="InterPro" id="IPR045021">
    <property type="entry name" value="PSI1/2/3"/>
</dbReference>
<evidence type="ECO:0000259" key="3">
    <source>
        <dbReference type="Pfam" id="PF11961"/>
    </source>
</evidence>